<gene>
    <name evidence="1" type="ORF">HDF22_005482</name>
</gene>
<evidence type="ECO:0000313" key="1">
    <source>
        <dbReference type="EMBL" id="MBB6131331.1"/>
    </source>
</evidence>
<protein>
    <recommendedName>
        <fullName evidence="3">Mu-like prophage tail sheath protein gpL</fullName>
    </recommendedName>
</protein>
<evidence type="ECO:0000313" key="2">
    <source>
        <dbReference type="Proteomes" id="UP000548326"/>
    </source>
</evidence>
<name>A0A841JU29_9SPHI</name>
<dbReference type="AlphaFoldDB" id="A0A841JU29"/>
<organism evidence="1 2">
    <name type="scientific">Mucilaginibacter lappiensis</name>
    <dbReference type="NCBI Taxonomy" id="354630"/>
    <lineage>
        <taxon>Bacteria</taxon>
        <taxon>Pseudomonadati</taxon>
        <taxon>Bacteroidota</taxon>
        <taxon>Sphingobacteriia</taxon>
        <taxon>Sphingobacteriales</taxon>
        <taxon>Sphingobacteriaceae</taxon>
        <taxon>Mucilaginibacter</taxon>
    </lineage>
</organism>
<comment type="caution">
    <text evidence="1">The sequence shown here is derived from an EMBL/GenBank/DDBJ whole genome shotgun (WGS) entry which is preliminary data.</text>
</comment>
<dbReference type="EMBL" id="JACHCA010000022">
    <property type="protein sequence ID" value="MBB6131331.1"/>
    <property type="molecule type" value="Genomic_DNA"/>
</dbReference>
<dbReference type="Proteomes" id="UP000548326">
    <property type="component" value="Unassembled WGS sequence"/>
</dbReference>
<proteinExistence type="predicted"/>
<reference evidence="1 2" key="1">
    <citation type="submission" date="2020-08" db="EMBL/GenBank/DDBJ databases">
        <title>Genomic Encyclopedia of Type Strains, Phase IV (KMG-V): Genome sequencing to study the core and pangenomes of soil and plant-associated prokaryotes.</title>
        <authorList>
            <person name="Whitman W."/>
        </authorList>
    </citation>
    <scope>NUCLEOTIDE SEQUENCE [LARGE SCALE GENOMIC DNA]</scope>
    <source>
        <strain evidence="1 2">MP601</strain>
    </source>
</reference>
<sequence>MRPNVTINKLNGKLGRRNPNTDAVFAMVLSAPEVAGDGNLKNGVSYALASQKDAIAIGVTAAYDTANTVLVYHHIDRFFTRNPNATLYFLTAPQTAALADMANVANAYAKKLLRDQQGKVKYVGIGRNPAAGYEPVLANGLDSDVVAAVANAQALYQSEFTQFRYASFLIEGRSFNGTAAAAKDLRTLTAPNVSVTIAADPAISNSNAAFAGYAALGDVLGLISLAAVSQDPGELDPAFNLQNTGLGLFTTAGLSSNQDINSYVDADLDQLNDKGYIFPDVISGLPGFYLSDSHTCSAIGNNDYAYIENNRTIEKAIFLARTAILPKVKSRLKVDPSTGQLEDDDRKALETTGKKALEKMQDDGDISGGIDCYVDPEQNVLATSNVNVEIAFTPLSIGRQIVISIGFSNPFKS</sequence>
<dbReference type="RefSeq" id="WP_183589854.1">
    <property type="nucleotide sequence ID" value="NZ_JACHCA010000022.1"/>
</dbReference>
<evidence type="ECO:0008006" key="3">
    <source>
        <dbReference type="Google" id="ProtNLM"/>
    </source>
</evidence>
<dbReference type="InterPro" id="IPR019694">
    <property type="entry name" value="Phage_HP1_Orf23"/>
</dbReference>
<dbReference type="Pfam" id="PF10758">
    <property type="entry name" value="DUF2586"/>
    <property type="match status" value="1"/>
</dbReference>
<accession>A0A841JU29</accession>